<feature type="signal peptide" evidence="2">
    <location>
        <begin position="1"/>
        <end position="24"/>
    </location>
</feature>
<name>A0A834A7J8_9CHIR</name>
<reference evidence="3 4" key="1">
    <citation type="journal article" date="2020" name="Nature">
        <title>Six reference-quality genomes reveal evolution of bat adaptations.</title>
        <authorList>
            <person name="Jebb D."/>
            <person name="Huang Z."/>
            <person name="Pippel M."/>
            <person name="Hughes G.M."/>
            <person name="Lavrichenko K."/>
            <person name="Devanna P."/>
            <person name="Winkler S."/>
            <person name="Jermiin L.S."/>
            <person name="Skirmuntt E.C."/>
            <person name="Katzourakis A."/>
            <person name="Burkitt-Gray L."/>
            <person name="Ray D.A."/>
            <person name="Sullivan K.A.M."/>
            <person name="Roscito J.G."/>
            <person name="Kirilenko B.M."/>
            <person name="Davalos L.M."/>
            <person name="Corthals A.P."/>
            <person name="Power M.L."/>
            <person name="Jones G."/>
            <person name="Ransome R.D."/>
            <person name="Dechmann D.K.N."/>
            <person name="Locatelli A.G."/>
            <person name="Puechmaille S.J."/>
            <person name="Fedrigo O."/>
            <person name="Jarvis E.D."/>
            <person name="Hiller M."/>
            <person name="Vernes S.C."/>
            <person name="Myers E.W."/>
            <person name="Teeling E.C."/>
        </authorList>
    </citation>
    <scope>NUCLEOTIDE SEQUENCE [LARGE SCALE GENOMIC DNA]</scope>
    <source>
        <strain evidence="3">Bat1K_MPI-CBG_1</strain>
    </source>
</reference>
<protein>
    <submittedName>
        <fullName evidence="3">Uncharacterized protein</fullName>
    </submittedName>
</protein>
<feature type="compositionally biased region" description="Basic and acidic residues" evidence="1">
    <location>
        <begin position="38"/>
        <end position="59"/>
    </location>
</feature>
<feature type="region of interest" description="Disordered" evidence="1">
    <location>
        <begin position="37"/>
        <end position="79"/>
    </location>
</feature>
<proteinExistence type="predicted"/>
<evidence type="ECO:0000256" key="1">
    <source>
        <dbReference type="SAM" id="MobiDB-lite"/>
    </source>
</evidence>
<evidence type="ECO:0000256" key="2">
    <source>
        <dbReference type="SAM" id="SignalP"/>
    </source>
</evidence>
<gene>
    <name evidence="3" type="ORF">HJG60_010806</name>
</gene>
<sequence>MKLVIKKLLPWLVWLSGLSAGLQTESIDLDDIASSYPEHPEVSKCEEKGVQEQRREQHLSRHPTQSARPPGPTFQAPPHRWLRLHPAPPLTAAPSSCSWCFGAQSCASLSLWPAIRAQRNQTSENQH</sequence>
<keyword evidence="2" id="KW-0732">Signal</keyword>
<organism evidence="3 4">
    <name type="scientific">Phyllostomus discolor</name>
    <name type="common">pale spear-nosed bat</name>
    <dbReference type="NCBI Taxonomy" id="89673"/>
    <lineage>
        <taxon>Eukaryota</taxon>
        <taxon>Metazoa</taxon>
        <taxon>Chordata</taxon>
        <taxon>Craniata</taxon>
        <taxon>Vertebrata</taxon>
        <taxon>Euteleostomi</taxon>
        <taxon>Mammalia</taxon>
        <taxon>Eutheria</taxon>
        <taxon>Laurasiatheria</taxon>
        <taxon>Chiroptera</taxon>
        <taxon>Yangochiroptera</taxon>
        <taxon>Phyllostomidae</taxon>
        <taxon>Phyllostominae</taxon>
        <taxon>Phyllostomus</taxon>
    </lineage>
</organism>
<comment type="caution">
    <text evidence="3">The sequence shown here is derived from an EMBL/GenBank/DDBJ whole genome shotgun (WGS) entry which is preliminary data.</text>
</comment>
<evidence type="ECO:0000313" key="3">
    <source>
        <dbReference type="EMBL" id="KAF6109533.1"/>
    </source>
</evidence>
<dbReference type="AlphaFoldDB" id="A0A834A7J8"/>
<accession>A0A834A7J8</accession>
<evidence type="ECO:0000313" key="4">
    <source>
        <dbReference type="Proteomes" id="UP000664940"/>
    </source>
</evidence>
<dbReference type="Proteomes" id="UP000664940">
    <property type="component" value="Unassembled WGS sequence"/>
</dbReference>
<feature type="chain" id="PRO_5032344810" evidence="2">
    <location>
        <begin position="25"/>
        <end position="127"/>
    </location>
</feature>
<dbReference type="EMBL" id="JABVXQ010000005">
    <property type="protein sequence ID" value="KAF6109533.1"/>
    <property type="molecule type" value="Genomic_DNA"/>
</dbReference>